<sequence length="389" mass="44758">MAHGLNLDDFYRMSNGTINWSDPRIWDHLDQYMANSHYSDYDYYGDGNYLPDIHVAVKTILVVTFIVIIIVCGFGNTLLCLTIFRQKRLRTVTNLFIASLAVSDAMVAILCAPFNLYYYLYQNWVFGDAMCSVVGTVKMVSLNVSINTLLVIALERYYVIHNPLTPRLTKRKVLLIAVLTWVVSFIVSIPTPMNTTGSSGRDKTGRVIHFCAEYWSNRIASRAYIMFLTLFEYVVPMVAMIIAYSKIVRKVWFRRTPGNATDRQREIVTGNRKKTIRMLIIVVASFGLFWGPYYAYNITVHFLEKFWIEQDQNMTGFYVVEVLAMSNSVMNTIVFFLMNDNFRKECFNLLWRKPHCMSLKFNSTSATNISLTRNGTKNTARVLATEANV</sequence>
<evidence type="ECO:0000313" key="16">
    <source>
        <dbReference type="RefSeq" id="XP_002737942.2"/>
    </source>
</evidence>
<dbReference type="SMART" id="SM01381">
    <property type="entry name" value="7TM_GPCR_Srsx"/>
    <property type="match status" value="1"/>
</dbReference>
<keyword evidence="10" id="KW-0325">Glycoprotein</keyword>
<gene>
    <name evidence="16" type="primary">LOC100377935</name>
</gene>
<keyword evidence="15" id="KW-1185">Reference proteome</keyword>
<keyword evidence="3" id="KW-1003">Cell membrane</keyword>
<feature type="transmembrane region" description="Helical" evidence="13">
    <location>
        <begin position="223"/>
        <end position="245"/>
    </location>
</feature>
<keyword evidence="4 12" id="KW-0812">Transmembrane</keyword>
<evidence type="ECO:0000256" key="6">
    <source>
        <dbReference type="ARBA" id="ARBA00023040"/>
    </source>
</evidence>
<evidence type="ECO:0000256" key="3">
    <source>
        <dbReference type="ARBA" id="ARBA00022475"/>
    </source>
</evidence>
<dbReference type="InterPro" id="IPR000276">
    <property type="entry name" value="GPCR_Rhodpsn"/>
</dbReference>
<organism evidence="15 16">
    <name type="scientific">Saccoglossus kowalevskii</name>
    <name type="common">Acorn worm</name>
    <dbReference type="NCBI Taxonomy" id="10224"/>
    <lineage>
        <taxon>Eukaryota</taxon>
        <taxon>Metazoa</taxon>
        <taxon>Hemichordata</taxon>
        <taxon>Enteropneusta</taxon>
        <taxon>Harrimaniidae</taxon>
        <taxon>Saccoglossus</taxon>
    </lineage>
</organism>
<dbReference type="InterPro" id="IPR000611">
    <property type="entry name" value="NPY_rcpt"/>
</dbReference>
<name>A0ABM0GV12_SACKO</name>
<dbReference type="Pfam" id="PF00001">
    <property type="entry name" value="7tm_1"/>
    <property type="match status" value="1"/>
</dbReference>
<dbReference type="PRINTS" id="PR00237">
    <property type="entry name" value="GPCRRHODOPSN"/>
</dbReference>
<feature type="transmembrane region" description="Helical" evidence="13">
    <location>
        <begin position="60"/>
        <end position="84"/>
    </location>
</feature>
<evidence type="ECO:0000256" key="8">
    <source>
        <dbReference type="ARBA" id="ARBA00023157"/>
    </source>
</evidence>
<keyword evidence="11 12" id="KW-0807">Transducer</keyword>
<dbReference type="PANTHER" id="PTHR24238">
    <property type="entry name" value="G-PROTEIN COUPLED RECEPTOR"/>
    <property type="match status" value="1"/>
</dbReference>
<dbReference type="SUPFAM" id="SSF81321">
    <property type="entry name" value="Family A G protein-coupled receptor-like"/>
    <property type="match status" value="1"/>
</dbReference>
<keyword evidence="6 12" id="KW-0297">G-protein coupled receptor</keyword>
<feature type="transmembrane region" description="Helical" evidence="13">
    <location>
        <begin position="316"/>
        <end position="338"/>
    </location>
</feature>
<evidence type="ECO:0000256" key="9">
    <source>
        <dbReference type="ARBA" id="ARBA00023170"/>
    </source>
</evidence>
<evidence type="ECO:0000313" key="15">
    <source>
        <dbReference type="Proteomes" id="UP000694865"/>
    </source>
</evidence>
<dbReference type="RefSeq" id="XP_002737942.2">
    <property type="nucleotide sequence ID" value="XM_002737896.2"/>
</dbReference>
<protein>
    <submittedName>
        <fullName evidence="16">Prokineticin receptor 2-like</fullName>
    </submittedName>
</protein>
<evidence type="ECO:0000256" key="10">
    <source>
        <dbReference type="ARBA" id="ARBA00023180"/>
    </source>
</evidence>
<keyword evidence="9 12" id="KW-0675">Receptor</keyword>
<evidence type="ECO:0000259" key="14">
    <source>
        <dbReference type="PROSITE" id="PS50262"/>
    </source>
</evidence>
<dbReference type="PANTHER" id="PTHR24238:SF74">
    <property type="entry name" value="PROKINETICIN RECEPTOR 2"/>
    <property type="match status" value="1"/>
</dbReference>
<keyword evidence="7 13" id="KW-0472">Membrane</keyword>
<dbReference type="Gene3D" id="1.20.1070.10">
    <property type="entry name" value="Rhodopsin 7-helix transmembrane proteins"/>
    <property type="match status" value="1"/>
</dbReference>
<comment type="subcellular location">
    <subcellularLocation>
        <location evidence="1">Cell membrane</location>
        <topology evidence="1">Multi-pass membrane protein</topology>
    </subcellularLocation>
</comment>
<keyword evidence="5 13" id="KW-1133">Transmembrane helix</keyword>
<dbReference type="PROSITE" id="PS50262">
    <property type="entry name" value="G_PROTEIN_RECEP_F1_2"/>
    <property type="match status" value="1"/>
</dbReference>
<comment type="similarity">
    <text evidence="2 12">Belongs to the G-protein coupled receptor 1 family.</text>
</comment>
<evidence type="ECO:0000256" key="4">
    <source>
        <dbReference type="ARBA" id="ARBA00022692"/>
    </source>
</evidence>
<dbReference type="PROSITE" id="PS00237">
    <property type="entry name" value="G_PROTEIN_RECEP_F1_1"/>
    <property type="match status" value="1"/>
</dbReference>
<feature type="domain" description="G-protein coupled receptors family 1 profile" evidence="14">
    <location>
        <begin position="75"/>
        <end position="335"/>
    </location>
</feature>
<evidence type="ECO:0000256" key="7">
    <source>
        <dbReference type="ARBA" id="ARBA00023136"/>
    </source>
</evidence>
<evidence type="ECO:0000256" key="1">
    <source>
        <dbReference type="ARBA" id="ARBA00004651"/>
    </source>
</evidence>
<keyword evidence="8" id="KW-1015">Disulfide bond</keyword>
<evidence type="ECO:0000256" key="13">
    <source>
        <dbReference type="SAM" id="Phobius"/>
    </source>
</evidence>
<dbReference type="PRINTS" id="PR01012">
    <property type="entry name" value="NRPEPTIDEYR"/>
</dbReference>
<evidence type="ECO:0000256" key="11">
    <source>
        <dbReference type="ARBA" id="ARBA00023224"/>
    </source>
</evidence>
<evidence type="ECO:0000256" key="2">
    <source>
        <dbReference type="ARBA" id="ARBA00010663"/>
    </source>
</evidence>
<feature type="transmembrane region" description="Helical" evidence="13">
    <location>
        <begin position="140"/>
        <end position="160"/>
    </location>
</feature>
<dbReference type="InterPro" id="IPR017452">
    <property type="entry name" value="GPCR_Rhodpsn_7TM"/>
</dbReference>
<feature type="transmembrane region" description="Helical" evidence="13">
    <location>
        <begin position="275"/>
        <end position="296"/>
    </location>
</feature>
<evidence type="ECO:0000256" key="12">
    <source>
        <dbReference type="RuleBase" id="RU000688"/>
    </source>
</evidence>
<reference evidence="16" key="1">
    <citation type="submission" date="2025-08" db="UniProtKB">
        <authorList>
            <consortium name="RefSeq"/>
        </authorList>
    </citation>
    <scope>IDENTIFICATION</scope>
    <source>
        <tissue evidence="16">Testes</tissue>
    </source>
</reference>
<feature type="transmembrane region" description="Helical" evidence="13">
    <location>
        <begin position="96"/>
        <end position="120"/>
    </location>
</feature>
<feature type="transmembrane region" description="Helical" evidence="13">
    <location>
        <begin position="172"/>
        <end position="191"/>
    </location>
</feature>
<evidence type="ECO:0000256" key="5">
    <source>
        <dbReference type="ARBA" id="ARBA00022989"/>
    </source>
</evidence>
<proteinExistence type="inferred from homology"/>
<dbReference type="Proteomes" id="UP000694865">
    <property type="component" value="Unplaced"/>
</dbReference>
<accession>A0ABM0GV12</accession>
<dbReference type="GeneID" id="100377935"/>